<reference evidence="1 2" key="1">
    <citation type="submission" date="2024-09" db="EMBL/GenBank/DDBJ databases">
        <title>Paenibacillus zeirhizospherea sp. nov., isolated from surface of the maize (Zea mays) roots in a horticulture field, Hungary.</title>
        <authorList>
            <person name="Marton D."/>
            <person name="Farkas M."/>
            <person name="Bedics A."/>
            <person name="Toth E."/>
            <person name="Tancsics A."/>
            <person name="Boka K."/>
            <person name="Marati G."/>
            <person name="Kriszt B."/>
            <person name="Cserhati M."/>
        </authorList>
    </citation>
    <scope>NUCLEOTIDE SEQUENCE [LARGE SCALE GENOMIC DNA]</scope>
    <source>
        <strain evidence="1 2">JCM 18446</strain>
    </source>
</reference>
<name>A0ABV5C0P3_9BACL</name>
<dbReference type="EMBL" id="JBHIRY010000005">
    <property type="protein sequence ID" value="MFB5760180.1"/>
    <property type="molecule type" value="Genomic_DNA"/>
</dbReference>
<dbReference type="Proteomes" id="UP001580430">
    <property type="component" value="Unassembled WGS sequence"/>
</dbReference>
<organism evidence="1 2">
    <name type="scientific">Paenibacillus medicaginis</name>
    <dbReference type="NCBI Taxonomy" id="1470560"/>
    <lineage>
        <taxon>Bacteria</taxon>
        <taxon>Bacillati</taxon>
        <taxon>Bacillota</taxon>
        <taxon>Bacilli</taxon>
        <taxon>Bacillales</taxon>
        <taxon>Paenibacillaceae</taxon>
        <taxon>Paenibacillus</taxon>
    </lineage>
</organism>
<evidence type="ECO:0000313" key="1">
    <source>
        <dbReference type="EMBL" id="MFB5760180.1"/>
    </source>
</evidence>
<evidence type="ECO:0000313" key="2">
    <source>
        <dbReference type="Proteomes" id="UP001580430"/>
    </source>
</evidence>
<comment type="caution">
    <text evidence="1">The sequence shown here is derived from an EMBL/GenBank/DDBJ whole genome shotgun (WGS) entry which is preliminary data.</text>
</comment>
<accession>A0ABV5C0P3</accession>
<gene>
    <name evidence="1" type="ORF">ACE5LO_07210</name>
</gene>
<dbReference type="InterPro" id="IPR016181">
    <property type="entry name" value="Acyl_CoA_acyltransferase"/>
</dbReference>
<dbReference type="SUPFAM" id="SSF55729">
    <property type="entry name" value="Acyl-CoA N-acyltransferases (Nat)"/>
    <property type="match status" value="1"/>
</dbReference>
<keyword evidence="2" id="KW-1185">Reference proteome</keyword>
<proteinExistence type="predicted"/>
<protein>
    <submittedName>
        <fullName evidence="1">GNAT family N-acetyltransferase</fullName>
    </submittedName>
</protein>
<sequence>MDLYISQELNQADKNYIRNKMVEFNLMYFPDDLKGRYQEVNLYLKNGDGQIFGGIISEICWNWMEVEYLFVDEQLRRLGYFEVYGVIQNAGGHTHYYLKKDF</sequence>
<dbReference type="RefSeq" id="WP_375519355.1">
    <property type="nucleotide sequence ID" value="NZ_JBHIRY010000005.1"/>
</dbReference>